<protein>
    <submittedName>
        <fullName evidence="4">S-layer homology domain-containing protein</fullName>
    </submittedName>
</protein>
<dbReference type="Proteomes" id="UP000287601">
    <property type="component" value="Chromosome"/>
</dbReference>
<keyword evidence="5" id="KW-1185">Reference proteome</keyword>
<dbReference type="EMBL" id="CP035281">
    <property type="protein sequence ID" value="QAT42028.1"/>
    <property type="molecule type" value="Genomic_DNA"/>
</dbReference>
<feature type="domain" description="SLH" evidence="3">
    <location>
        <begin position="18"/>
        <end position="81"/>
    </location>
</feature>
<dbReference type="InterPro" id="IPR051465">
    <property type="entry name" value="Cell_Envelope_Struct_Comp"/>
</dbReference>
<evidence type="ECO:0000256" key="1">
    <source>
        <dbReference type="ARBA" id="ARBA00022737"/>
    </source>
</evidence>
<reference evidence="4 5" key="1">
    <citation type="submission" date="2019-01" db="EMBL/GenBank/DDBJ databases">
        <title>Draft genomes of a novel of Aminipila strains.</title>
        <authorList>
            <person name="Ma S."/>
        </authorList>
    </citation>
    <scope>NUCLEOTIDE SEQUENCE [LARGE SCALE GENOMIC DNA]</scope>
    <source>
        <strain evidence="5">JN-39</strain>
    </source>
</reference>
<evidence type="ECO:0000259" key="3">
    <source>
        <dbReference type="PROSITE" id="PS51272"/>
    </source>
</evidence>
<gene>
    <name evidence="4" type="ORF">EQM06_01620</name>
</gene>
<sequence length="1523" mass="165663">MRRICTILLCGVFVCVGAYVTTSPSYAAHWADQYLNNLVSQQIMRGDDEGNLYPDNSITRAEFVAMMNRAFGYSQKGSVSFNDVPEEAWYYDDIGIAKKQGYFTGIYPDTAGPDKPLKREEAVTMLCRALKIEGVQSDSLQFSDSRTFSSWSKDYINAAVEKHFLTGYPDQTFKPADYMKRGEMAKVLSDVAGEIVKEKGSNYIGYANGNVSVVQTGASLRNTIVPGDLYITAGMGTGYTELDNLTVGGDLIISGTGNAESGQVSVILTDCDIHNLVIDSGDTNTMSVRAEGGSVIETTTVKSNAYLEEDDSRGTAFKDVILKGPSGTTLNLSGDFDNVSVKAPNNKISVDQGTVDSLTVDEDAVKGSVFIQKDASVNVLYCDTATVVTGTGDIDEISINANGCNISMLPEHIYIRPGVTAIVNGQTMTSLDAEANNADPEFMDDYPKYEDLTSTSVKLLAKTNKPGKVYWAVKNIDLVASGMDEDEVMNPDKRYVVKSGTVSVVGEKEITINVGGLKSGTRYEYYMVFEDFKEETTDVEDEDFMTVDVVAPQFLNGTPRIVSSTKDSFTMVAMPSKKVTMYWAVLPNKAVPPTVESLSDLKVSGALALGSEANCAMNDPKEILMRGAGEKQLAESVTYDIYMVMEDDSDNLSRLAKVTGITLDQTNPEFIEGYPWNEPGAATALNIRHMSNEAGTLYWAVYPFDFSFPPVEDYDSITDSAIKKELQIRAITTGQKAVKNGKVTVTEKKDATLNIGGLAKQTPYDLYFVLMDKAGNYSEPKALKGVKTLDKTAPVASMDFDKVLEGNPLVSSNISVTFDEIVYYDGAEKDVRLTQVPADQKADVLKSMFSVHDLLSPSKPDYLADIDYDKVVIGEKDGKTVVTFPQEAFGGGTGLNSGGIYQFELNNVVDSDGNAMSQATLLKSFKIVAPQVYMTRYNGSATLANNEIGFSLKKADGVNSDKYFDVIIQTDQLITFDLYIDDESNGGAAATPAATGIRLEAGQARSVASMLSSSSYQPFMDVKNTHYRLAIRNFKAIDESRQNSWDGTLNIQAMAVIGEPYSLTNLGTDILNKKNPIDIVKNNADTVIVSNPEVFGVKRVYADSEEPQLIGDITYTTYDTAANVVFMTDKAATLYYVVTPKVNVDGKAAPTVDQILAGQPSYLNSQHGQINILDGQVEYQQLLEGLTPETAYKFFYVLKGQAADKLTVKNAEVDADGKFTADFTTTEELTPILTEGPVPSGTSNTISVEMLGTANTPTKVYWVMYTGGAYTNSSGTTSLTPEQVIQLSNTDGTVVDSGNFSVTTANDLNELKDGLQFAFTCKNMEPTKTYDVFVALQSEYSNKISPQVYFYKNVRSKDATPPYIVSTATTIKSYSTNSNTNITKYKGTVTVRFSEPLYYKNSLAGDEMYPLTMTDLVNTNGGSAKEDGLITFDSTGVTVAAKVYSTSDGDNGKYPITGIDFTFTGIQDGSTIGLNAEIYDRGGWRAGQFVMTFVENEADRKKSHFEVEFVTGEKKDSSTSTGE</sequence>
<dbReference type="PANTHER" id="PTHR43308">
    <property type="entry name" value="OUTER MEMBRANE PROTEIN ALPHA-RELATED"/>
    <property type="match status" value="1"/>
</dbReference>
<dbReference type="PROSITE" id="PS51272">
    <property type="entry name" value="SLH"/>
    <property type="match status" value="3"/>
</dbReference>
<dbReference type="RefSeq" id="WP_128744682.1">
    <property type="nucleotide sequence ID" value="NZ_CP035281.1"/>
</dbReference>
<dbReference type="KEGG" id="amij:EQM06_01620"/>
<keyword evidence="2" id="KW-0732">Signal</keyword>
<dbReference type="OrthoDB" id="411361at2"/>
<proteinExistence type="predicted"/>
<evidence type="ECO:0000313" key="4">
    <source>
        <dbReference type="EMBL" id="QAT42028.1"/>
    </source>
</evidence>
<dbReference type="InterPro" id="IPR001119">
    <property type="entry name" value="SLH_dom"/>
</dbReference>
<feature type="domain" description="SLH" evidence="3">
    <location>
        <begin position="139"/>
        <end position="202"/>
    </location>
</feature>
<organism evidence="4 5">
    <name type="scientific">Aminipila luticellarii</name>
    <dbReference type="NCBI Taxonomy" id="2507160"/>
    <lineage>
        <taxon>Bacteria</taxon>
        <taxon>Bacillati</taxon>
        <taxon>Bacillota</taxon>
        <taxon>Clostridia</taxon>
        <taxon>Peptostreptococcales</taxon>
        <taxon>Anaerovoracaceae</taxon>
        <taxon>Aminipila</taxon>
    </lineage>
</organism>
<feature type="signal peptide" evidence="2">
    <location>
        <begin position="1"/>
        <end position="27"/>
    </location>
</feature>
<evidence type="ECO:0000313" key="5">
    <source>
        <dbReference type="Proteomes" id="UP000287601"/>
    </source>
</evidence>
<feature type="chain" id="PRO_5019121327" evidence="2">
    <location>
        <begin position="28"/>
        <end position="1523"/>
    </location>
</feature>
<keyword evidence="1" id="KW-0677">Repeat</keyword>
<accession>A0A410PT31</accession>
<name>A0A410PT31_9FIRM</name>
<dbReference type="Pfam" id="PF00395">
    <property type="entry name" value="SLH"/>
    <property type="match status" value="3"/>
</dbReference>
<feature type="domain" description="SLH" evidence="3">
    <location>
        <begin position="82"/>
        <end position="137"/>
    </location>
</feature>
<evidence type="ECO:0000256" key="2">
    <source>
        <dbReference type="SAM" id="SignalP"/>
    </source>
</evidence>